<keyword evidence="3" id="KW-1185">Reference proteome</keyword>
<dbReference type="Pfam" id="PF12867">
    <property type="entry name" value="DinB_2"/>
    <property type="match status" value="1"/>
</dbReference>
<evidence type="ECO:0000313" key="3">
    <source>
        <dbReference type="Proteomes" id="UP000832041"/>
    </source>
</evidence>
<reference evidence="2 3" key="1">
    <citation type="submission" date="2020-04" db="EMBL/GenBank/DDBJ databases">
        <title>Thermobifida alba genome sequencing and assembly.</title>
        <authorList>
            <person name="Luzics S."/>
            <person name="Horvath B."/>
            <person name="Nagy I."/>
            <person name="Toth A."/>
            <person name="Nagy I."/>
            <person name="Kukolya J."/>
        </authorList>
    </citation>
    <scope>NUCLEOTIDE SEQUENCE [LARGE SCALE GENOMIC DNA]</scope>
    <source>
        <strain evidence="2 3">DSM 43795</strain>
    </source>
</reference>
<accession>A0ABY4KXE0</accession>
<dbReference type="Proteomes" id="UP000832041">
    <property type="component" value="Chromosome"/>
</dbReference>
<sequence>MPVSRVDLLLRQLDIAWALLEYHLDGLDDEVCLWQPAPHCWTVRPDGRGRWTADWQVPEPDPVPAVTIGWLTWHIGFWWTTTLGHCFGSGAPEREEITWPGSLAAAAAWLRGLKDRWRSHLSGLTDADLDSTDRTASLPWGGGQTLADVAGWVNVELTKNVAEIGLLHTLHGARG</sequence>
<evidence type="ECO:0000259" key="1">
    <source>
        <dbReference type="Pfam" id="PF12867"/>
    </source>
</evidence>
<name>A0ABY4KXE0_THEAE</name>
<dbReference type="EMBL" id="CP051627">
    <property type="protein sequence ID" value="UPT20097.1"/>
    <property type="molecule type" value="Genomic_DNA"/>
</dbReference>
<dbReference type="Gene3D" id="1.20.120.450">
    <property type="entry name" value="dinb family like domain"/>
    <property type="match status" value="1"/>
</dbReference>
<feature type="domain" description="DinB-like" evidence="1">
    <location>
        <begin position="12"/>
        <end position="164"/>
    </location>
</feature>
<organism evidence="2 3">
    <name type="scientific">Thermobifida alba</name>
    <name type="common">Thermomonospora alba</name>
    <dbReference type="NCBI Taxonomy" id="53522"/>
    <lineage>
        <taxon>Bacteria</taxon>
        <taxon>Bacillati</taxon>
        <taxon>Actinomycetota</taxon>
        <taxon>Actinomycetes</taxon>
        <taxon>Streptosporangiales</taxon>
        <taxon>Nocardiopsidaceae</taxon>
        <taxon>Thermobifida</taxon>
    </lineage>
</organism>
<proteinExistence type="predicted"/>
<protein>
    <submittedName>
        <fullName evidence="2">DinB family protein</fullName>
    </submittedName>
</protein>
<dbReference type="InterPro" id="IPR024775">
    <property type="entry name" value="DinB-like"/>
</dbReference>
<dbReference type="InterPro" id="IPR034660">
    <property type="entry name" value="DinB/YfiT-like"/>
</dbReference>
<dbReference type="SUPFAM" id="SSF109854">
    <property type="entry name" value="DinB/YfiT-like putative metalloenzymes"/>
    <property type="match status" value="1"/>
</dbReference>
<gene>
    <name evidence="2" type="ORF">FOF52_03205</name>
</gene>
<dbReference type="RefSeq" id="WP_248592343.1">
    <property type="nucleotide sequence ID" value="NZ_BAABEB010000012.1"/>
</dbReference>
<evidence type="ECO:0000313" key="2">
    <source>
        <dbReference type="EMBL" id="UPT20097.1"/>
    </source>
</evidence>